<evidence type="ECO:0000313" key="2">
    <source>
        <dbReference type="Proteomes" id="UP000324222"/>
    </source>
</evidence>
<gene>
    <name evidence="1" type="ORF">E2C01_088398</name>
</gene>
<keyword evidence="2" id="KW-1185">Reference proteome</keyword>
<evidence type="ECO:0000313" key="1">
    <source>
        <dbReference type="EMBL" id="MPC93274.1"/>
    </source>
</evidence>
<proteinExistence type="predicted"/>
<sequence>MGALESTIMALSEALASLGRERSVRGWTGRETGQMSGCESGDQGERYHVEIIAVTHWPGLLGHDTTMRRDHESSLVTKPTSRVLFAFRLVSHPITCLFTQPFYRNE</sequence>
<accession>A0A5B7JLS3</accession>
<protein>
    <submittedName>
        <fullName evidence="1">Uncharacterized protein</fullName>
    </submittedName>
</protein>
<dbReference type="AlphaFoldDB" id="A0A5B7JLS3"/>
<dbReference type="Proteomes" id="UP000324222">
    <property type="component" value="Unassembled WGS sequence"/>
</dbReference>
<reference evidence="1 2" key="1">
    <citation type="submission" date="2019-05" db="EMBL/GenBank/DDBJ databases">
        <title>Another draft genome of Portunus trituberculatus and its Hox gene families provides insights of decapod evolution.</title>
        <authorList>
            <person name="Jeong J.-H."/>
            <person name="Song I."/>
            <person name="Kim S."/>
            <person name="Choi T."/>
            <person name="Kim D."/>
            <person name="Ryu S."/>
            <person name="Kim W."/>
        </authorList>
    </citation>
    <scope>NUCLEOTIDE SEQUENCE [LARGE SCALE GENOMIC DNA]</scope>
    <source>
        <tissue evidence="1">Muscle</tissue>
    </source>
</reference>
<comment type="caution">
    <text evidence="1">The sequence shown here is derived from an EMBL/GenBank/DDBJ whole genome shotgun (WGS) entry which is preliminary data.</text>
</comment>
<dbReference type="EMBL" id="VSRR010094318">
    <property type="protein sequence ID" value="MPC93274.1"/>
    <property type="molecule type" value="Genomic_DNA"/>
</dbReference>
<organism evidence="1 2">
    <name type="scientific">Portunus trituberculatus</name>
    <name type="common">Swimming crab</name>
    <name type="synonym">Neptunus trituberculatus</name>
    <dbReference type="NCBI Taxonomy" id="210409"/>
    <lineage>
        <taxon>Eukaryota</taxon>
        <taxon>Metazoa</taxon>
        <taxon>Ecdysozoa</taxon>
        <taxon>Arthropoda</taxon>
        <taxon>Crustacea</taxon>
        <taxon>Multicrustacea</taxon>
        <taxon>Malacostraca</taxon>
        <taxon>Eumalacostraca</taxon>
        <taxon>Eucarida</taxon>
        <taxon>Decapoda</taxon>
        <taxon>Pleocyemata</taxon>
        <taxon>Brachyura</taxon>
        <taxon>Eubrachyura</taxon>
        <taxon>Portunoidea</taxon>
        <taxon>Portunidae</taxon>
        <taxon>Portuninae</taxon>
        <taxon>Portunus</taxon>
    </lineage>
</organism>
<name>A0A5B7JLS3_PORTR</name>